<keyword evidence="2" id="KW-1185">Reference proteome</keyword>
<reference evidence="1 2" key="1">
    <citation type="submission" date="2024-03" db="EMBL/GenBank/DDBJ databases">
        <title>The Acrasis kona genome and developmental transcriptomes reveal deep origins of eukaryotic multicellular pathways.</title>
        <authorList>
            <person name="Sheikh S."/>
            <person name="Fu C.-J."/>
            <person name="Brown M.W."/>
            <person name="Baldauf S.L."/>
        </authorList>
    </citation>
    <scope>NUCLEOTIDE SEQUENCE [LARGE SCALE GENOMIC DNA]</scope>
    <source>
        <strain evidence="1 2">ATCC MYA-3509</strain>
    </source>
</reference>
<evidence type="ECO:0000313" key="1">
    <source>
        <dbReference type="EMBL" id="KAL0489436.1"/>
    </source>
</evidence>
<name>A0AAW2ZJU9_9EUKA</name>
<comment type="caution">
    <text evidence="1">The sequence shown here is derived from an EMBL/GenBank/DDBJ whole genome shotgun (WGS) entry which is preliminary data.</text>
</comment>
<proteinExistence type="predicted"/>
<sequence length="104" mass="11498">MVGRLFSAKIENKTRVGVTVEVSYAAITGDATATLIQNIQPESSHSFAAKKADNDSQMYISKINVNDGQKRDNTFSGPFVDQDKDKKVIVIVESENSKDFEIQK</sequence>
<gene>
    <name evidence="1" type="ORF">AKO1_009185</name>
</gene>
<evidence type="ECO:0000313" key="2">
    <source>
        <dbReference type="Proteomes" id="UP001431209"/>
    </source>
</evidence>
<organism evidence="1 2">
    <name type="scientific">Acrasis kona</name>
    <dbReference type="NCBI Taxonomy" id="1008807"/>
    <lineage>
        <taxon>Eukaryota</taxon>
        <taxon>Discoba</taxon>
        <taxon>Heterolobosea</taxon>
        <taxon>Tetramitia</taxon>
        <taxon>Eutetramitia</taxon>
        <taxon>Acrasidae</taxon>
        <taxon>Acrasis</taxon>
    </lineage>
</organism>
<dbReference type="AlphaFoldDB" id="A0AAW2ZJU9"/>
<dbReference type="EMBL" id="JAOPGA020001558">
    <property type="protein sequence ID" value="KAL0489436.1"/>
    <property type="molecule type" value="Genomic_DNA"/>
</dbReference>
<accession>A0AAW2ZJU9</accession>
<dbReference type="Proteomes" id="UP001431209">
    <property type="component" value="Unassembled WGS sequence"/>
</dbReference>
<protein>
    <submittedName>
        <fullName evidence="1">Uncharacterized protein</fullName>
    </submittedName>
</protein>